<protein>
    <submittedName>
        <fullName evidence="2">Uncharacterized protein</fullName>
    </submittedName>
</protein>
<evidence type="ECO:0000313" key="3">
    <source>
        <dbReference type="Proteomes" id="UP000314294"/>
    </source>
</evidence>
<keyword evidence="3" id="KW-1185">Reference proteome</keyword>
<dbReference type="EMBL" id="SRLO01001041">
    <property type="protein sequence ID" value="TNN42365.1"/>
    <property type="molecule type" value="Genomic_DNA"/>
</dbReference>
<organism evidence="2 3">
    <name type="scientific">Liparis tanakae</name>
    <name type="common">Tanaka's snailfish</name>
    <dbReference type="NCBI Taxonomy" id="230148"/>
    <lineage>
        <taxon>Eukaryota</taxon>
        <taxon>Metazoa</taxon>
        <taxon>Chordata</taxon>
        <taxon>Craniata</taxon>
        <taxon>Vertebrata</taxon>
        <taxon>Euteleostomi</taxon>
        <taxon>Actinopterygii</taxon>
        <taxon>Neopterygii</taxon>
        <taxon>Teleostei</taxon>
        <taxon>Neoteleostei</taxon>
        <taxon>Acanthomorphata</taxon>
        <taxon>Eupercaria</taxon>
        <taxon>Perciformes</taxon>
        <taxon>Cottioidei</taxon>
        <taxon>Cottales</taxon>
        <taxon>Liparidae</taxon>
        <taxon>Liparis</taxon>
    </lineage>
</organism>
<sequence>MGNWSRLRRASAASCEAAPPPAPRRRLDSVFWFWTRLRRDTRLLPRPDSGVAAAAWRWRAYLGGAPWTAS</sequence>
<gene>
    <name evidence="2" type="ORF">EYF80_047460</name>
</gene>
<evidence type="ECO:0000256" key="1">
    <source>
        <dbReference type="SAM" id="MobiDB-lite"/>
    </source>
</evidence>
<dbReference type="AlphaFoldDB" id="A0A4Z2FN93"/>
<dbReference type="Proteomes" id="UP000314294">
    <property type="component" value="Unassembled WGS sequence"/>
</dbReference>
<accession>A0A4Z2FN93</accession>
<name>A0A4Z2FN93_9TELE</name>
<reference evidence="2 3" key="1">
    <citation type="submission" date="2019-03" db="EMBL/GenBank/DDBJ databases">
        <title>First draft genome of Liparis tanakae, snailfish: a comprehensive survey of snailfish specific genes.</title>
        <authorList>
            <person name="Kim W."/>
            <person name="Song I."/>
            <person name="Jeong J.-H."/>
            <person name="Kim D."/>
            <person name="Kim S."/>
            <person name="Ryu S."/>
            <person name="Song J.Y."/>
            <person name="Lee S.K."/>
        </authorList>
    </citation>
    <scope>NUCLEOTIDE SEQUENCE [LARGE SCALE GENOMIC DNA]</scope>
    <source>
        <tissue evidence="2">Muscle</tissue>
    </source>
</reference>
<evidence type="ECO:0000313" key="2">
    <source>
        <dbReference type="EMBL" id="TNN42365.1"/>
    </source>
</evidence>
<comment type="caution">
    <text evidence="2">The sequence shown here is derived from an EMBL/GenBank/DDBJ whole genome shotgun (WGS) entry which is preliminary data.</text>
</comment>
<feature type="region of interest" description="Disordered" evidence="1">
    <location>
        <begin position="1"/>
        <end position="24"/>
    </location>
</feature>
<proteinExistence type="predicted"/>